<accession>A0A6V8KVW0</accession>
<gene>
    <name evidence="2" type="ORF">Phou_101370</name>
</gene>
<sequence>MRHPGRERRRYRHAVEIRELRQGLGAHRAGQVEVEVGLRQVAEVTHPPDPSRTTGNYSASTADYGVLKSVPPYGLR</sequence>
<name>A0A6V8KVW0_9ACTN</name>
<comment type="caution">
    <text evidence="2">The sequence shown here is derived from an EMBL/GenBank/DDBJ whole genome shotgun (WGS) entry which is preliminary data.</text>
</comment>
<evidence type="ECO:0000313" key="3">
    <source>
        <dbReference type="Proteomes" id="UP000482800"/>
    </source>
</evidence>
<dbReference type="EMBL" id="BLPF01000004">
    <property type="protein sequence ID" value="GFJ85957.1"/>
    <property type="molecule type" value="Genomic_DNA"/>
</dbReference>
<reference evidence="2 3" key="2">
    <citation type="submission" date="2020-03" db="EMBL/GenBank/DDBJ databases">
        <authorList>
            <person name="Ichikawa N."/>
            <person name="Kimura A."/>
            <person name="Kitahashi Y."/>
            <person name="Uohara A."/>
        </authorList>
    </citation>
    <scope>NUCLEOTIDE SEQUENCE [LARGE SCALE GENOMIC DNA]</scope>
    <source>
        <strain evidence="2 3">NBRC 108639</strain>
    </source>
</reference>
<feature type="compositionally biased region" description="Polar residues" evidence="1">
    <location>
        <begin position="51"/>
        <end position="61"/>
    </location>
</feature>
<reference evidence="2 3" key="1">
    <citation type="submission" date="2020-03" db="EMBL/GenBank/DDBJ databases">
        <title>Whole genome shotgun sequence of Phytohabitans houttuyneae NBRC 108639.</title>
        <authorList>
            <person name="Komaki H."/>
            <person name="Tamura T."/>
        </authorList>
    </citation>
    <scope>NUCLEOTIDE SEQUENCE [LARGE SCALE GENOMIC DNA]</scope>
    <source>
        <strain evidence="2 3">NBRC 108639</strain>
    </source>
</reference>
<keyword evidence="3" id="KW-1185">Reference proteome</keyword>
<proteinExistence type="predicted"/>
<evidence type="ECO:0000313" key="2">
    <source>
        <dbReference type="EMBL" id="GFJ85957.1"/>
    </source>
</evidence>
<feature type="region of interest" description="Disordered" evidence="1">
    <location>
        <begin position="42"/>
        <end position="62"/>
    </location>
</feature>
<protein>
    <submittedName>
        <fullName evidence="2">Uncharacterized protein</fullName>
    </submittedName>
</protein>
<dbReference type="Proteomes" id="UP000482800">
    <property type="component" value="Unassembled WGS sequence"/>
</dbReference>
<evidence type="ECO:0000256" key="1">
    <source>
        <dbReference type="SAM" id="MobiDB-lite"/>
    </source>
</evidence>
<dbReference type="AlphaFoldDB" id="A0A6V8KVW0"/>
<organism evidence="2 3">
    <name type="scientific">Phytohabitans houttuyneae</name>
    <dbReference type="NCBI Taxonomy" id="1076126"/>
    <lineage>
        <taxon>Bacteria</taxon>
        <taxon>Bacillati</taxon>
        <taxon>Actinomycetota</taxon>
        <taxon>Actinomycetes</taxon>
        <taxon>Micromonosporales</taxon>
        <taxon>Micromonosporaceae</taxon>
    </lineage>
</organism>